<gene>
    <name evidence="5" type="ORF">BDN70DRAFT_876590</name>
</gene>
<dbReference type="PROSITE" id="PS51387">
    <property type="entry name" value="FAD_PCMH"/>
    <property type="match status" value="1"/>
</dbReference>
<evidence type="ECO:0000259" key="4">
    <source>
        <dbReference type="PROSITE" id="PS51387"/>
    </source>
</evidence>
<dbReference type="EMBL" id="MU155181">
    <property type="protein sequence ID" value="KAF9481267.1"/>
    <property type="molecule type" value="Genomic_DNA"/>
</dbReference>
<keyword evidence="2" id="KW-0560">Oxidoreductase</keyword>
<dbReference type="InterPro" id="IPR050432">
    <property type="entry name" value="FAD-linked_Oxidoreductases_BP"/>
</dbReference>
<dbReference type="AlphaFoldDB" id="A0A9P6CVY6"/>
<name>A0A9P6CVY6_9AGAR</name>
<feature type="domain" description="FAD-binding PCMH-type" evidence="4">
    <location>
        <begin position="149"/>
        <end position="333"/>
    </location>
</feature>
<dbReference type="Pfam" id="PF08031">
    <property type="entry name" value="BBE"/>
    <property type="match status" value="1"/>
</dbReference>
<comment type="similarity">
    <text evidence="1">Belongs to the oxygen-dependent FAD-linked oxidoreductase family.</text>
</comment>
<dbReference type="Gene3D" id="3.30.465.10">
    <property type="match status" value="2"/>
</dbReference>
<evidence type="ECO:0000256" key="1">
    <source>
        <dbReference type="ARBA" id="ARBA00005466"/>
    </source>
</evidence>
<keyword evidence="6" id="KW-1185">Reference proteome</keyword>
<evidence type="ECO:0000256" key="3">
    <source>
        <dbReference type="SAM" id="SignalP"/>
    </source>
</evidence>
<dbReference type="GO" id="GO:0071949">
    <property type="term" value="F:FAD binding"/>
    <property type="evidence" value="ECO:0007669"/>
    <property type="project" value="InterPro"/>
</dbReference>
<dbReference type="InterPro" id="IPR016166">
    <property type="entry name" value="FAD-bd_PCMH"/>
</dbReference>
<dbReference type="OrthoDB" id="9983560at2759"/>
<dbReference type="Pfam" id="PF01565">
    <property type="entry name" value="FAD_binding_4"/>
    <property type="match status" value="1"/>
</dbReference>
<evidence type="ECO:0000256" key="2">
    <source>
        <dbReference type="ARBA" id="ARBA00023002"/>
    </source>
</evidence>
<accession>A0A9P6CVY6</accession>
<dbReference type="InterPro" id="IPR012951">
    <property type="entry name" value="BBE"/>
</dbReference>
<comment type="caution">
    <text evidence="5">The sequence shown here is derived from an EMBL/GenBank/DDBJ whole genome shotgun (WGS) entry which is preliminary data.</text>
</comment>
<dbReference type="PANTHER" id="PTHR13878:SF91">
    <property type="entry name" value="FAD BINDING DOMAIN PROTEIN (AFU_ORTHOLOGUE AFUA_6G12070)-RELATED"/>
    <property type="match status" value="1"/>
</dbReference>
<feature type="chain" id="PRO_5040135135" evidence="3">
    <location>
        <begin position="19"/>
        <end position="597"/>
    </location>
</feature>
<feature type="signal peptide" evidence="3">
    <location>
        <begin position="1"/>
        <end position="18"/>
    </location>
</feature>
<dbReference type="Proteomes" id="UP000807469">
    <property type="component" value="Unassembled WGS sequence"/>
</dbReference>
<dbReference type="GO" id="GO:0016491">
    <property type="term" value="F:oxidoreductase activity"/>
    <property type="evidence" value="ECO:0007669"/>
    <property type="project" value="UniProtKB-KW"/>
</dbReference>
<keyword evidence="3" id="KW-0732">Signal</keyword>
<proteinExistence type="inferred from homology"/>
<dbReference type="SUPFAM" id="SSF56176">
    <property type="entry name" value="FAD-binding/transporter-associated domain-like"/>
    <property type="match status" value="1"/>
</dbReference>
<reference evidence="5" key="1">
    <citation type="submission" date="2020-11" db="EMBL/GenBank/DDBJ databases">
        <authorList>
            <consortium name="DOE Joint Genome Institute"/>
            <person name="Ahrendt S."/>
            <person name="Riley R."/>
            <person name="Andreopoulos W."/>
            <person name="Labutti K."/>
            <person name="Pangilinan J."/>
            <person name="Ruiz-Duenas F.J."/>
            <person name="Barrasa J.M."/>
            <person name="Sanchez-Garcia M."/>
            <person name="Camarero S."/>
            <person name="Miyauchi S."/>
            <person name="Serrano A."/>
            <person name="Linde D."/>
            <person name="Babiker R."/>
            <person name="Drula E."/>
            <person name="Ayuso-Fernandez I."/>
            <person name="Pacheco R."/>
            <person name="Padilla G."/>
            <person name="Ferreira P."/>
            <person name="Barriuso J."/>
            <person name="Kellner H."/>
            <person name="Castanera R."/>
            <person name="Alfaro M."/>
            <person name="Ramirez L."/>
            <person name="Pisabarro A.G."/>
            <person name="Kuo A."/>
            <person name="Tritt A."/>
            <person name="Lipzen A."/>
            <person name="He G."/>
            <person name="Yan M."/>
            <person name="Ng V."/>
            <person name="Cullen D."/>
            <person name="Martin F."/>
            <person name="Rosso M.-N."/>
            <person name="Henrissat B."/>
            <person name="Hibbett D."/>
            <person name="Martinez A.T."/>
            <person name="Grigoriev I.V."/>
        </authorList>
    </citation>
    <scope>NUCLEOTIDE SEQUENCE</scope>
    <source>
        <strain evidence="5">CIRM-BRFM 674</strain>
    </source>
</reference>
<sequence>MRTTDLIIAFSLLSTAKGVVTDAAASPHSFKLDLHVPNPIPNTNTFLRSSKPPAANKWAVLNATLGGRLQVSQPFARPCFQASDTVGAFNQGTCGAVQAGYLNHTVRVQAFGSFMNTEWEGCQATSEQCTLDWQNPVNPAAFSPPSTCSQGSIAEVFLEVKNAADVQTAFKFSKQSGVPLSIKNTGHDYSGRSSQIGSLGLWTHNLNSISFSEKFVPKGCPASKALPGVTQGAGVVHGDIVNFADAHGLTMPAGADNTVGAVGGFLMGGGHTPVSNIYGLGVDRVLEFEVVTPTGKHLFANDCQNTDLFFALRGGGGATFGVVLAVTMRAFPKTSFTTVGVTFNNAPAVLSPFLDLLIGHSVQWATDGWSGVIVLGGGMFLTNTKMNQAAAAKYMAPLQNAVEKQLNGTFTLVTLPSYLALHQNFITSQAVPVGIPLLTSSRLIPANTFKSSPTQLRDALLNITANSVETILFADTPFSFKPFAGTGPTSVTPAWRNSIWHVTSGNGWLFNTPTAGKQAVYTGVTELMQLLRDLTPSSGAYHNEADVHEPNFSSSFWGNNYARLLSIKRKYDPDHLLDCWRCVNWRGASNANFRCYL</sequence>
<organism evidence="5 6">
    <name type="scientific">Pholiota conissans</name>
    <dbReference type="NCBI Taxonomy" id="109636"/>
    <lineage>
        <taxon>Eukaryota</taxon>
        <taxon>Fungi</taxon>
        <taxon>Dikarya</taxon>
        <taxon>Basidiomycota</taxon>
        <taxon>Agaricomycotina</taxon>
        <taxon>Agaricomycetes</taxon>
        <taxon>Agaricomycetidae</taxon>
        <taxon>Agaricales</taxon>
        <taxon>Agaricineae</taxon>
        <taxon>Strophariaceae</taxon>
        <taxon>Pholiota</taxon>
    </lineage>
</organism>
<dbReference type="InterPro" id="IPR036318">
    <property type="entry name" value="FAD-bd_PCMH-like_sf"/>
</dbReference>
<dbReference type="InterPro" id="IPR006094">
    <property type="entry name" value="Oxid_FAD_bind_N"/>
</dbReference>
<evidence type="ECO:0000313" key="5">
    <source>
        <dbReference type="EMBL" id="KAF9481267.1"/>
    </source>
</evidence>
<dbReference type="PANTHER" id="PTHR13878">
    <property type="entry name" value="GULONOLACTONE OXIDASE"/>
    <property type="match status" value="1"/>
</dbReference>
<evidence type="ECO:0000313" key="6">
    <source>
        <dbReference type="Proteomes" id="UP000807469"/>
    </source>
</evidence>
<protein>
    <submittedName>
        <fullName evidence="5">FAD-binding domain-containing protein</fullName>
    </submittedName>
</protein>
<dbReference type="InterPro" id="IPR016169">
    <property type="entry name" value="FAD-bd_PCMH_sub2"/>
</dbReference>